<dbReference type="Proteomes" id="UP000281112">
    <property type="component" value="Unassembled WGS sequence"/>
</dbReference>
<dbReference type="Pfam" id="PF00657">
    <property type="entry name" value="Lipase_GDSL"/>
    <property type="match status" value="1"/>
</dbReference>
<dbReference type="AlphaFoldDB" id="A0A3N9TLK4"/>
<sequence length="201" mass="22546">MMRLLSLVFLLLISFQGMTKTLLILGDSLSAGYQMPIEKAWSSLLHDALLQKGNNVNIVNGSVSGDTTATALPRVKTLLSKHNPDYVLVELGANDGLQGFPLNITQDNLTNILTQIQDFGAQPILMQIRIPPNYGKRYSDTLRQIYPKLSQQFDIPLIPFFMEQVVQKKDWMKEDGLHPNEKAQPWIAEKIAADIMPILSQ</sequence>
<dbReference type="InterPro" id="IPR001087">
    <property type="entry name" value="GDSL"/>
</dbReference>
<dbReference type="InterPro" id="IPR008265">
    <property type="entry name" value="Lipase_GDSL_AS"/>
</dbReference>
<comment type="caution">
    <text evidence="1">The sequence shown here is derived from an EMBL/GenBank/DDBJ whole genome shotgun (WGS) entry which is preliminary data.</text>
</comment>
<proteinExistence type="predicted"/>
<dbReference type="PANTHER" id="PTHR30383:SF24">
    <property type="entry name" value="THIOESTERASE 1_PROTEASE 1_LYSOPHOSPHOLIPASE L1"/>
    <property type="match status" value="1"/>
</dbReference>
<dbReference type="PANTHER" id="PTHR30383">
    <property type="entry name" value="THIOESTERASE 1/PROTEASE 1/LYSOPHOSPHOLIPASE L1"/>
    <property type="match status" value="1"/>
</dbReference>
<name>A0A3N9TLK4_9VIBR</name>
<dbReference type="InterPro" id="IPR051532">
    <property type="entry name" value="Ester_Hydrolysis_Enzymes"/>
</dbReference>
<dbReference type="EMBL" id="RJVQ01000001">
    <property type="protein sequence ID" value="RQW65180.1"/>
    <property type="molecule type" value="Genomic_DNA"/>
</dbReference>
<reference evidence="1 2" key="1">
    <citation type="submission" date="2018-11" db="EMBL/GenBank/DDBJ databases">
        <title>Vibrio LJC006 sp. nov., isolated from seawater during the bloom of the enteromorpha.</title>
        <authorList>
            <person name="Liang J."/>
        </authorList>
    </citation>
    <scope>NUCLEOTIDE SEQUENCE [LARGE SCALE GENOMIC DNA]</scope>
    <source>
        <strain evidence="1 2">LJC006</strain>
    </source>
</reference>
<accession>A0A3N9TLK4</accession>
<dbReference type="SUPFAM" id="SSF52266">
    <property type="entry name" value="SGNH hydrolase"/>
    <property type="match status" value="1"/>
</dbReference>
<dbReference type="GO" id="GO:0004622">
    <property type="term" value="F:phosphatidylcholine lysophospholipase activity"/>
    <property type="evidence" value="ECO:0007669"/>
    <property type="project" value="TreeGrafter"/>
</dbReference>
<keyword evidence="2" id="KW-1185">Reference proteome</keyword>
<dbReference type="CDD" id="cd01822">
    <property type="entry name" value="Lysophospholipase_L1_like"/>
    <property type="match status" value="1"/>
</dbReference>
<evidence type="ECO:0000313" key="1">
    <source>
        <dbReference type="EMBL" id="RQW65180.1"/>
    </source>
</evidence>
<protein>
    <submittedName>
        <fullName evidence="1">Arylesterase</fullName>
    </submittedName>
</protein>
<gene>
    <name evidence="1" type="ORF">EES38_01795</name>
</gene>
<dbReference type="RefSeq" id="WP_124935833.1">
    <property type="nucleotide sequence ID" value="NZ_RJVQ01000001.1"/>
</dbReference>
<organism evidence="1 2">
    <name type="scientific">Vibrio viridaestus</name>
    <dbReference type="NCBI Taxonomy" id="2487322"/>
    <lineage>
        <taxon>Bacteria</taxon>
        <taxon>Pseudomonadati</taxon>
        <taxon>Pseudomonadota</taxon>
        <taxon>Gammaproteobacteria</taxon>
        <taxon>Vibrionales</taxon>
        <taxon>Vibrionaceae</taxon>
        <taxon>Vibrio</taxon>
    </lineage>
</organism>
<dbReference type="Gene3D" id="3.40.50.1110">
    <property type="entry name" value="SGNH hydrolase"/>
    <property type="match status" value="1"/>
</dbReference>
<evidence type="ECO:0000313" key="2">
    <source>
        <dbReference type="Proteomes" id="UP000281112"/>
    </source>
</evidence>
<dbReference type="GO" id="GO:0006629">
    <property type="term" value="P:lipid metabolic process"/>
    <property type="evidence" value="ECO:0007669"/>
    <property type="project" value="InterPro"/>
</dbReference>
<dbReference type="OrthoDB" id="9786188at2"/>
<dbReference type="PROSITE" id="PS01098">
    <property type="entry name" value="LIPASE_GDSL_SER"/>
    <property type="match status" value="1"/>
</dbReference>
<dbReference type="InterPro" id="IPR036514">
    <property type="entry name" value="SGNH_hydro_sf"/>
</dbReference>